<dbReference type="PANTHER" id="PTHR43540:SF1">
    <property type="entry name" value="ISOCHORISMATASE HYDROLASE"/>
    <property type="match status" value="1"/>
</dbReference>
<evidence type="ECO:0000313" key="3">
    <source>
        <dbReference type="EMBL" id="MBI3013576.1"/>
    </source>
</evidence>
<comment type="caution">
    <text evidence="3">The sequence shown here is derived from an EMBL/GenBank/DDBJ whole genome shotgun (WGS) entry which is preliminary data.</text>
</comment>
<gene>
    <name evidence="3" type="ORF">HYY65_00595</name>
</gene>
<organism evidence="3 4">
    <name type="scientific">Tectimicrobiota bacterium</name>
    <dbReference type="NCBI Taxonomy" id="2528274"/>
    <lineage>
        <taxon>Bacteria</taxon>
        <taxon>Pseudomonadati</taxon>
        <taxon>Nitrospinota/Tectimicrobiota group</taxon>
        <taxon>Candidatus Tectimicrobiota</taxon>
    </lineage>
</organism>
<dbReference type="PANTHER" id="PTHR43540">
    <property type="entry name" value="PEROXYUREIDOACRYLATE/UREIDOACRYLATE AMIDOHYDROLASE-RELATED"/>
    <property type="match status" value="1"/>
</dbReference>
<dbReference type="InterPro" id="IPR036380">
    <property type="entry name" value="Isochorismatase-like_sf"/>
</dbReference>
<reference evidence="3" key="1">
    <citation type="submission" date="2020-07" db="EMBL/GenBank/DDBJ databases">
        <title>Huge and variable diversity of episymbiotic CPR bacteria and DPANN archaea in groundwater ecosystems.</title>
        <authorList>
            <person name="He C.Y."/>
            <person name="Keren R."/>
            <person name="Whittaker M."/>
            <person name="Farag I.F."/>
            <person name="Doudna J."/>
            <person name="Cate J.H.D."/>
            <person name="Banfield J.F."/>
        </authorList>
    </citation>
    <scope>NUCLEOTIDE SEQUENCE</scope>
    <source>
        <strain evidence="3">NC_groundwater_717_Ag_S-0.2um_59_8</strain>
    </source>
</reference>
<proteinExistence type="predicted"/>
<dbReference type="InterPro" id="IPR000868">
    <property type="entry name" value="Isochorismatase-like_dom"/>
</dbReference>
<dbReference type="Pfam" id="PF00857">
    <property type="entry name" value="Isochorismatase"/>
    <property type="match status" value="1"/>
</dbReference>
<evidence type="ECO:0000259" key="2">
    <source>
        <dbReference type="Pfam" id="PF00857"/>
    </source>
</evidence>
<evidence type="ECO:0000256" key="1">
    <source>
        <dbReference type="ARBA" id="ARBA00022801"/>
    </source>
</evidence>
<sequence length="221" mass="24247">MPAWDTIIPAEDLVAMQKEWGMSRGFGAQPALIVVDMTYAFVDDRSPTGYGKTGWPCVAAIRQLLDLCRSLQLPIFYSGGLPVRNPAERGLWKSSGRQLPPGLPDPHSIVPDLEPLPSETVIRKRRPSAFFGTELASLLTFHRVDTVIVTGMVTSGCVRATAVDAFSHNLRVIVPEECVADRAQIPHAVNLFDIHMKYGDVMPLAEVMAALEATQPARQRT</sequence>
<dbReference type="AlphaFoldDB" id="A0A932GM89"/>
<dbReference type="EMBL" id="JACPSX010000008">
    <property type="protein sequence ID" value="MBI3013576.1"/>
    <property type="molecule type" value="Genomic_DNA"/>
</dbReference>
<dbReference type="Gene3D" id="3.40.50.850">
    <property type="entry name" value="Isochorismatase-like"/>
    <property type="match status" value="1"/>
</dbReference>
<accession>A0A932GM89</accession>
<name>A0A932GM89_UNCTE</name>
<feature type="domain" description="Isochorismatase-like" evidence="2">
    <location>
        <begin position="31"/>
        <end position="202"/>
    </location>
</feature>
<dbReference type="Proteomes" id="UP000741360">
    <property type="component" value="Unassembled WGS sequence"/>
</dbReference>
<dbReference type="SUPFAM" id="SSF52499">
    <property type="entry name" value="Isochorismatase-like hydrolases"/>
    <property type="match status" value="1"/>
</dbReference>
<evidence type="ECO:0000313" key="4">
    <source>
        <dbReference type="Proteomes" id="UP000741360"/>
    </source>
</evidence>
<keyword evidence="1" id="KW-0378">Hydrolase</keyword>
<dbReference type="GO" id="GO:0016787">
    <property type="term" value="F:hydrolase activity"/>
    <property type="evidence" value="ECO:0007669"/>
    <property type="project" value="UniProtKB-KW"/>
</dbReference>
<protein>
    <submittedName>
        <fullName evidence="3">Isochorismatase family protein</fullName>
    </submittedName>
</protein>
<dbReference type="InterPro" id="IPR050272">
    <property type="entry name" value="Isochorismatase-like_hydrls"/>
</dbReference>